<dbReference type="EMBL" id="CP042161">
    <property type="protein sequence ID" value="QDS34131.1"/>
    <property type="molecule type" value="Genomic_DNA"/>
</dbReference>
<dbReference type="Pfam" id="PF13510">
    <property type="entry name" value="Fer2_4"/>
    <property type="match status" value="1"/>
</dbReference>
<dbReference type="AlphaFoldDB" id="A0A517I5F5"/>
<accession>A0A517I5F5</accession>
<evidence type="ECO:0000313" key="2">
    <source>
        <dbReference type="Proteomes" id="UP000317713"/>
    </source>
</evidence>
<proteinExistence type="predicted"/>
<dbReference type="SUPFAM" id="SSF54292">
    <property type="entry name" value="2Fe-2S ferredoxin-like"/>
    <property type="match status" value="1"/>
</dbReference>
<evidence type="ECO:0000313" key="1">
    <source>
        <dbReference type="EMBL" id="QDS34131.1"/>
    </source>
</evidence>
<sequence length="66" mass="7672">MKKISFELNGVKHEAEEGTRILDYLLQQEIEHPHICYSPITCGVFTACLLMEWNLNRMKISCLCTK</sequence>
<name>A0A517I5F5_BREBE</name>
<reference evidence="1 2" key="1">
    <citation type="submission" date="2019-07" db="EMBL/GenBank/DDBJ databases">
        <title>Characterization of Brevibacillus brevis HK544, as a potential biocontrol agent.</title>
        <authorList>
            <person name="Kim H."/>
        </authorList>
    </citation>
    <scope>NUCLEOTIDE SEQUENCE [LARGE SCALE GENOMIC DNA]</scope>
    <source>
        <strain evidence="1 2">HK544</strain>
    </source>
</reference>
<dbReference type="GO" id="GO:0051536">
    <property type="term" value="F:iron-sulfur cluster binding"/>
    <property type="evidence" value="ECO:0007669"/>
    <property type="project" value="InterPro"/>
</dbReference>
<dbReference type="Proteomes" id="UP000317713">
    <property type="component" value="Chromosome"/>
</dbReference>
<protein>
    <submittedName>
        <fullName evidence="1">Uncharacterized protein</fullName>
    </submittedName>
</protein>
<gene>
    <name evidence="1" type="ORF">FPS98_09150</name>
</gene>
<dbReference type="Gene3D" id="3.10.20.740">
    <property type="match status" value="1"/>
</dbReference>
<organism evidence="1 2">
    <name type="scientific">Brevibacillus brevis</name>
    <name type="common">Bacillus brevis</name>
    <dbReference type="NCBI Taxonomy" id="1393"/>
    <lineage>
        <taxon>Bacteria</taxon>
        <taxon>Bacillati</taxon>
        <taxon>Bacillota</taxon>
        <taxon>Bacilli</taxon>
        <taxon>Bacillales</taxon>
        <taxon>Paenibacillaceae</taxon>
        <taxon>Brevibacillus</taxon>
    </lineage>
</organism>
<dbReference type="InterPro" id="IPR036010">
    <property type="entry name" value="2Fe-2S_ferredoxin-like_sf"/>
</dbReference>